<gene>
    <name evidence="2" type="ORF">C1881_09530</name>
</gene>
<evidence type="ECO:0000256" key="1">
    <source>
        <dbReference type="SAM" id="SignalP"/>
    </source>
</evidence>
<feature type="chain" id="PRO_5038633494" description="DUF5105 domain-containing protein" evidence="1">
    <location>
        <begin position="23"/>
        <end position="195"/>
    </location>
</feature>
<comment type="caution">
    <text evidence="2">The sequence shown here is derived from an EMBL/GenBank/DDBJ whole genome shotgun (WGS) entry which is preliminary data.</text>
</comment>
<feature type="signal peptide" evidence="1">
    <location>
        <begin position="1"/>
        <end position="22"/>
    </location>
</feature>
<dbReference type="Proteomes" id="UP000253975">
    <property type="component" value="Unassembled WGS sequence"/>
</dbReference>
<dbReference type="AlphaFoldDB" id="A0A369L7B8"/>
<organism evidence="2 3">
    <name type="scientific">Slackia isoflavoniconvertens</name>
    <dbReference type="NCBI Taxonomy" id="572010"/>
    <lineage>
        <taxon>Bacteria</taxon>
        <taxon>Bacillati</taxon>
        <taxon>Actinomycetota</taxon>
        <taxon>Coriobacteriia</taxon>
        <taxon>Eggerthellales</taxon>
        <taxon>Eggerthellaceae</taxon>
        <taxon>Slackia</taxon>
    </lineage>
</organism>
<keyword evidence="1" id="KW-0732">Signal</keyword>
<evidence type="ECO:0000313" key="2">
    <source>
        <dbReference type="EMBL" id="RDB55260.1"/>
    </source>
</evidence>
<name>A0A369L7B8_9ACTN</name>
<protein>
    <recommendedName>
        <fullName evidence="4">DUF5105 domain-containing protein</fullName>
    </recommendedName>
</protein>
<evidence type="ECO:0000313" key="3">
    <source>
        <dbReference type="Proteomes" id="UP000253975"/>
    </source>
</evidence>
<dbReference type="PROSITE" id="PS51257">
    <property type="entry name" value="PROKAR_LIPOPROTEIN"/>
    <property type="match status" value="1"/>
</dbReference>
<reference evidence="2 3" key="1">
    <citation type="journal article" date="2018" name="Elife">
        <title>Discovery and characterization of a prevalent human gut bacterial enzyme sufficient for the inactivation of a family of plant toxins.</title>
        <authorList>
            <person name="Koppel N."/>
            <person name="Bisanz J.E."/>
            <person name="Pandelia M.E."/>
            <person name="Turnbaugh P.J."/>
            <person name="Balskus E.P."/>
        </authorList>
    </citation>
    <scope>NUCLEOTIDE SEQUENCE [LARGE SCALE GENOMIC DNA]</scope>
    <source>
        <strain evidence="2 3">OB21 GAM31</strain>
    </source>
</reference>
<sequence>MEGIMKKLKTGAIATLIACAMAACLGLVACSSGPTDEEVIKEGIASELDPIKNLDDATLDEILSEAGSEFAMLESMGIDSKTLVKSYLDGFDYTIDSVEVDGDSAKATLTATCKSFTDASTKAEELAEAWGEQMTDEQLASMTQDDITAKIGEITMQAIDETQAIDMPLVLTFTKNDNEWTPDADVLGSLLNLFE</sequence>
<evidence type="ECO:0008006" key="4">
    <source>
        <dbReference type="Google" id="ProtNLM"/>
    </source>
</evidence>
<dbReference type="EMBL" id="PPTO01000020">
    <property type="protein sequence ID" value="RDB55260.1"/>
    <property type="molecule type" value="Genomic_DNA"/>
</dbReference>
<accession>A0A369L7B8</accession>
<proteinExistence type="predicted"/>